<sequence length="21" mass="2410">SLFCAIGSHTWTDAHMKYGRK</sequence>
<evidence type="ECO:0000313" key="1">
    <source>
        <dbReference type="EMBL" id="SVB08579.1"/>
    </source>
</evidence>
<proteinExistence type="predicted"/>
<name>A0A382B4G7_9ZZZZ</name>
<protein>
    <submittedName>
        <fullName evidence="1">Uncharacterized protein</fullName>
    </submittedName>
</protein>
<gene>
    <name evidence="1" type="ORF">METZ01_LOCUS161433</name>
</gene>
<dbReference type="AlphaFoldDB" id="A0A382B4G7"/>
<accession>A0A382B4G7</accession>
<organism evidence="1">
    <name type="scientific">marine metagenome</name>
    <dbReference type="NCBI Taxonomy" id="408172"/>
    <lineage>
        <taxon>unclassified sequences</taxon>
        <taxon>metagenomes</taxon>
        <taxon>ecological metagenomes</taxon>
    </lineage>
</organism>
<reference evidence="1" key="1">
    <citation type="submission" date="2018-05" db="EMBL/GenBank/DDBJ databases">
        <authorList>
            <person name="Lanie J.A."/>
            <person name="Ng W.-L."/>
            <person name="Kazmierczak K.M."/>
            <person name="Andrzejewski T.M."/>
            <person name="Davidsen T.M."/>
            <person name="Wayne K.J."/>
            <person name="Tettelin H."/>
            <person name="Glass J.I."/>
            <person name="Rusch D."/>
            <person name="Podicherti R."/>
            <person name="Tsui H.-C.T."/>
            <person name="Winkler M.E."/>
        </authorList>
    </citation>
    <scope>NUCLEOTIDE SEQUENCE</scope>
</reference>
<dbReference type="EMBL" id="UINC01028132">
    <property type="protein sequence ID" value="SVB08579.1"/>
    <property type="molecule type" value="Genomic_DNA"/>
</dbReference>
<feature type="non-terminal residue" evidence="1">
    <location>
        <position position="1"/>
    </location>
</feature>